<accession>A0A4Q2UD82</accession>
<gene>
    <name evidence="1" type="ORF">EQG79_27620</name>
</gene>
<sequence>MSTSVPSDEAFVRQIAPVVTKTLANEFADLPGQAAAAILRQTLATCLIIRRKATKQRLNPSLFARRVTREQVLSWLAADGSPAQQTSAMSRIMAENREAVARYLAQFRFRTTDVADEVLNDSFAAFFTNLADRKPVEALLSTCLISIARFKALHQLRQERTDPVEQTNWLETTFLTVDEADMGTMTWPLTTADDEPISIDLPVTTTDGRSGTIQIEVSRFRTWLADCFSRLGAARQLLFRLRYKYWSEQELKTMSMDEVQAVFDDLDMTEIAARAGYTNAHTASVRLNESRSRLRDCLTEKMKNAAL</sequence>
<dbReference type="GO" id="GO:0006352">
    <property type="term" value="P:DNA-templated transcription initiation"/>
    <property type="evidence" value="ECO:0007669"/>
    <property type="project" value="InterPro"/>
</dbReference>
<evidence type="ECO:0000313" key="1">
    <source>
        <dbReference type="EMBL" id="RYC66874.1"/>
    </source>
</evidence>
<dbReference type="GO" id="GO:0003700">
    <property type="term" value="F:DNA-binding transcription factor activity"/>
    <property type="evidence" value="ECO:0007669"/>
    <property type="project" value="InterPro"/>
</dbReference>
<dbReference type="InterPro" id="IPR013325">
    <property type="entry name" value="RNA_pol_sigma_r2"/>
</dbReference>
<dbReference type="Proteomes" id="UP000290407">
    <property type="component" value="Unassembled WGS sequence"/>
</dbReference>
<protein>
    <submittedName>
        <fullName evidence="1">Sigma-70 family RNA polymerase sigma factor</fullName>
    </submittedName>
</protein>
<dbReference type="EMBL" id="SBLB01000011">
    <property type="protein sequence ID" value="RYC66874.1"/>
    <property type="molecule type" value="Genomic_DNA"/>
</dbReference>
<dbReference type="AlphaFoldDB" id="A0A4Q2UD82"/>
<reference evidence="1 2" key="1">
    <citation type="submission" date="2019-01" db="EMBL/GenBank/DDBJ databases">
        <title>Spirosoma flava sp. nov., a propanil-degrading bacterium isolated from herbicide-contaminated soil.</title>
        <authorList>
            <person name="Zhang L."/>
            <person name="Jiang J.-D."/>
        </authorList>
    </citation>
    <scope>NUCLEOTIDE SEQUENCE [LARGE SCALE GENOMIC DNA]</scope>
    <source>
        <strain evidence="1 2">TY50</strain>
    </source>
</reference>
<dbReference type="Gene3D" id="1.10.1740.10">
    <property type="match status" value="1"/>
</dbReference>
<name>A0A4Q2UD82_9BACT</name>
<keyword evidence="2" id="KW-1185">Reference proteome</keyword>
<comment type="caution">
    <text evidence="1">The sequence shown here is derived from an EMBL/GenBank/DDBJ whole genome shotgun (WGS) entry which is preliminary data.</text>
</comment>
<proteinExistence type="predicted"/>
<organism evidence="1 2">
    <name type="scientific">Spirosoma sordidisoli</name>
    <dbReference type="NCBI Taxonomy" id="2502893"/>
    <lineage>
        <taxon>Bacteria</taxon>
        <taxon>Pseudomonadati</taxon>
        <taxon>Bacteroidota</taxon>
        <taxon>Cytophagia</taxon>
        <taxon>Cytophagales</taxon>
        <taxon>Cytophagaceae</taxon>
        <taxon>Spirosoma</taxon>
    </lineage>
</organism>
<dbReference type="SUPFAM" id="SSF88946">
    <property type="entry name" value="Sigma2 domain of RNA polymerase sigma factors"/>
    <property type="match status" value="1"/>
</dbReference>
<dbReference type="RefSeq" id="WP_077922015.1">
    <property type="nucleotide sequence ID" value="NZ_SBLB01000011.1"/>
</dbReference>
<evidence type="ECO:0000313" key="2">
    <source>
        <dbReference type="Proteomes" id="UP000290407"/>
    </source>
</evidence>